<feature type="transmembrane region" description="Helical" evidence="4">
    <location>
        <begin position="326"/>
        <end position="346"/>
    </location>
</feature>
<dbReference type="Gene3D" id="2.60.40.2380">
    <property type="match status" value="1"/>
</dbReference>
<proteinExistence type="predicted"/>
<keyword evidence="4" id="KW-0472">Membrane</keyword>
<dbReference type="PROSITE" id="PS50887">
    <property type="entry name" value="GGDEF"/>
    <property type="match status" value="1"/>
</dbReference>
<dbReference type="EMBL" id="BAABBO010000001">
    <property type="protein sequence ID" value="GAA3948165.1"/>
    <property type="molecule type" value="Genomic_DNA"/>
</dbReference>
<accession>A0ABP7NIZ0</accession>
<gene>
    <name evidence="7" type="ORF">GCM10022278_04160</name>
</gene>
<dbReference type="PANTHER" id="PTHR45138:SF9">
    <property type="entry name" value="DIGUANYLATE CYCLASE DGCM-RELATED"/>
    <property type="match status" value="1"/>
</dbReference>
<feature type="signal peptide" evidence="5">
    <location>
        <begin position="1"/>
        <end position="18"/>
    </location>
</feature>
<dbReference type="RefSeq" id="WP_344802779.1">
    <property type="nucleotide sequence ID" value="NZ_BAABBO010000001.1"/>
</dbReference>
<feature type="coiled-coil region" evidence="3">
    <location>
        <begin position="378"/>
        <end position="448"/>
    </location>
</feature>
<dbReference type="Pfam" id="PF07695">
    <property type="entry name" value="7TMR-DISM_7TM"/>
    <property type="match status" value="1"/>
</dbReference>
<evidence type="ECO:0000256" key="4">
    <source>
        <dbReference type="SAM" id="Phobius"/>
    </source>
</evidence>
<keyword evidence="4" id="KW-0812">Transmembrane</keyword>
<protein>
    <recommendedName>
        <fullName evidence="1">diguanylate cyclase</fullName>
        <ecNumber evidence="1">2.7.7.65</ecNumber>
    </recommendedName>
</protein>
<feature type="transmembrane region" description="Helical" evidence="4">
    <location>
        <begin position="208"/>
        <end position="229"/>
    </location>
</feature>
<dbReference type="PANTHER" id="PTHR45138">
    <property type="entry name" value="REGULATORY COMPONENTS OF SENSORY TRANSDUCTION SYSTEM"/>
    <property type="match status" value="1"/>
</dbReference>
<evidence type="ECO:0000256" key="5">
    <source>
        <dbReference type="SAM" id="SignalP"/>
    </source>
</evidence>
<evidence type="ECO:0000259" key="6">
    <source>
        <dbReference type="PROSITE" id="PS50887"/>
    </source>
</evidence>
<evidence type="ECO:0000313" key="7">
    <source>
        <dbReference type="EMBL" id="GAA3948165.1"/>
    </source>
</evidence>
<feature type="transmembrane region" description="Helical" evidence="4">
    <location>
        <begin position="271"/>
        <end position="290"/>
    </location>
</feature>
<dbReference type="CDD" id="cd01949">
    <property type="entry name" value="GGDEF"/>
    <property type="match status" value="1"/>
</dbReference>
<dbReference type="InterPro" id="IPR011622">
    <property type="entry name" value="7TMR_DISM_rcpt_extracell_dom2"/>
</dbReference>
<feature type="transmembrane region" description="Helical" evidence="4">
    <location>
        <begin position="235"/>
        <end position="259"/>
    </location>
</feature>
<organism evidence="7 8">
    <name type="scientific">Allohahella marinimesophila</name>
    <dbReference type="NCBI Taxonomy" id="1054972"/>
    <lineage>
        <taxon>Bacteria</taxon>
        <taxon>Pseudomonadati</taxon>
        <taxon>Pseudomonadota</taxon>
        <taxon>Gammaproteobacteria</taxon>
        <taxon>Oceanospirillales</taxon>
        <taxon>Hahellaceae</taxon>
        <taxon>Allohahella</taxon>
    </lineage>
</organism>
<feature type="chain" id="PRO_5047284395" description="diguanylate cyclase" evidence="5">
    <location>
        <begin position="19"/>
        <end position="621"/>
    </location>
</feature>
<dbReference type="Pfam" id="PF00990">
    <property type="entry name" value="GGDEF"/>
    <property type="match status" value="1"/>
</dbReference>
<comment type="catalytic activity">
    <reaction evidence="2">
        <text>2 GTP = 3',3'-c-di-GMP + 2 diphosphate</text>
        <dbReference type="Rhea" id="RHEA:24898"/>
        <dbReference type="ChEBI" id="CHEBI:33019"/>
        <dbReference type="ChEBI" id="CHEBI:37565"/>
        <dbReference type="ChEBI" id="CHEBI:58805"/>
        <dbReference type="EC" id="2.7.7.65"/>
    </reaction>
</comment>
<dbReference type="InterPro" id="IPR029787">
    <property type="entry name" value="Nucleotide_cyclase"/>
</dbReference>
<keyword evidence="8" id="KW-1185">Reference proteome</keyword>
<keyword evidence="4" id="KW-1133">Transmembrane helix</keyword>
<dbReference type="NCBIfam" id="TIGR00254">
    <property type="entry name" value="GGDEF"/>
    <property type="match status" value="1"/>
</dbReference>
<keyword evidence="5" id="KW-0732">Signal</keyword>
<dbReference type="EC" id="2.7.7.65" evidence="1"/>
<dbReference type="InterPro" id="IPR000160">
    <property type="entry name" value="GGDEF_dom"/>
</dbReference>
<evidence type="ECO:0000313" key="8">
    <source>
        <dbReference type="Proteomes" id="UP001501337"/>
    </source>
</evidence>
<evidence type="ECO:0000256" key="3">
    <source>
        <dbReference type="SAM" id="Coils"/>
    </source>
</evidence>
<sequence length="621" mass="68786">MARLLFVFCLLALSEARATQTHYIKDTESQLKIDDLIAADSGSGLTPLDWQPLETATPAFGFSTSSYWIRIDLPLQQAEEQIFWVPYALIDTLELHQYRLHPDAGLIPVYAVKTGDLLAFSHRPLPTRGFSFPLKFDDTKNDRIYVRMAGTDSLQLPWSLQPLPQFVAAEQQESLILGLAFGLLLIMLLYHTILYIGSRDRNQRNYCIFVASNLLLMLLQKGLLFQYLLSDFPVINNLLIPVSISLTVVASAIFVYHLLRIDRLGGQQARLLQITAIVSGVVSVICAVAPGNVTLLLSLGLSVVAVGVIFSISLMRAATGSRTARYLLLGWTAYILGGLTFIASRFGLIEPSAFTENSLLLGLCAEIVLASMAMVTRYNQTRNQLLFAQQKQTEQERELRIAQELIATTARRASDRLETEVQRRTNDLERTTRELEAANEQLTALARIDALTGLHNRRYLAELFATLSAGLKRSAHASSQPVQREVSIIIGDIDHFKPINDQYGHETGDHCIRSVAVAMQRAVARPDDHIIRYGGEEYLIVLPDTQLEDAIAIAERVRLRVTELAPEGLPPGKGLTMSFGVSSVVIDSETPAPEQILHEGIIAADTMLYKAKHAGRNQTAA</sequence>
<feature type="transmembrane region" description="Helical" evidence="4">
    <location>
        <begin position="296"/>
        <end position="314"/>
    </location>
</feature>
<reference evidence="8" key="1">
    <citation type="journal article" date="2019" name="Int. J. Syst. Evol. Microbiol.">
        <title>The Global Catalogue of Microorganisms (GCM) 10K type strain sequencing project: providing services to taxonomists for standard genome sequencing and annotation.</title>
        <authorList>
            <consortium name="The Broad Institute Genomics Platform"/>
            <consortium name="The Broad Institute Genome Sequencing Center for Infectious Disease"/>
            <person name="Wu L."/>
            <person name="Ma J."/>
        </authorList>
    </citation>
    <scope>NUCLEOTIDE SEQUENCE [LARGE SCALE GENOMIC DNA]</scope>
    <source>
        <strain evidence="8">JCM 17555</strain>
    </source>
</reference>
<dbReference type="InterPro" id="IPR043128">
    <property type="entry name" value="Rev_trsase/Diguanyl_cyclase"/>
</dbReference>
<feature type="transmembrane region" description="Helical" evidence="4">
    <location>
        <begin position="358"/>
        <end position="376"/>
    </location>
</feature>
<name>A0ABP7NIZ0_9GAMM</name>
<dbReference type="SMART" id="SM00267">
    <property type="entry name" value="GGDEF"/>
    <property type="match status" value="1"/>
</dbReference>
<dbReference type="InterPro" id="IPR050469">
    <property type="entry name" value="Diguanylate_Cyclase"/>
</dbReference>
<dbReference type="Pfam" id="PF07696">
    <property type="entry name" value="7TMR-DISMED2"/>
    <property type="match status" value="1"/>
</dbReference>
<comment type="caution">
    <text evidence="7">The sequence shown here is derived from an EMBL/GenBank/DDBJ whole genome shotgun (WGS) entry which is preliminary data.</text>
</comment>
<feature type="transmembrane region" description="Helical" evidence="4">
    <location>
        <begin position="175"/>
        <end position="196"/>
    </location>
</feature>
<feature type="domain" description="GGDEF" evidence="6">
    <location>
        <begin position="484"/>
        <end position="621"/>
    </location>
</feature>
<dbReference type="Proteomes" id="UP001501337">
    <property type="component" value="Unassembled WGS sequence"/>
</dbReference>
<evidence type="ECO:0000256" key="1">
    <source>
        <dbReference type="ARBA" id="ARBA00012528"/>
    </source>
</evidence>
<dbReference type="InterPro" id="IPR011623">
    <property type="entry name" value="7TMR_DISM_rcpt_extracell_dom1"/>
</dbReference>
<keyword evidence="3" id="KW-0175">Coiled coil</keyword>
<dbReference type="SUPFAM" id="SSF55073">
    <property type="entry name" value="Nucleotide cyclase"/>
    <property type="match status" value="1"/>
</dbReference>
<dbReference type="Gene3D" id="3.30.70.270">
    <property type="match status" value="1"/>
</dbReference>
<evidence type="ECO:0000256" key="2">
    <source>
        <dbReference type="ARBA" id="ARBA00034247"/>
    </source>
</evidence>